<dbReference type="Gene3D" id="3.90.1150.10">
    <property type="entry name" value="Aspartate Aminotransferase, domain 1"/>
    <property type="match status" value="1"/>
</dbReference>
<name>A0A7K3WMC0_9FLAO</name>
<keyword evidence="1" id="KW-0663">Pyridoxal phosphate</keyword>
<dbReference type="InterPro" id="IPR015424">
    <property type="entry name" value="PyrdxlP-dep_Trfase"/>
</dbReference>
<dbReference type="PANTHER" id="PTHR43586:SF8">
    <property type="entry name" value="CYSTEINE DESULFURASE 1, CHLOROPLASTIC"/>
    <property type="match status" value="1"/>
</dbReference>
<proteinExistence type="predicted"/>
<feature type="domain" description="Aminotransferase class V" evidence="2">
    <location>
        <begin position="72"/>
        <end position="481"/>
    </location>
</feature>
<evidence type="ECO:0000313" key="3">
    <source>
        <dbReference type="EMBL" id="NEN22789.1"/>
    </source>
</evidence>
<evidence type="ECO:0000256" key="1">
    <source>
        <dbReference type="ARBA" id="ARBA00022898"/>
    </source>
</evidence>
<dbReference type="AlphaFoldDB" id="A0A7K3WMC0"/>
<evidence type="ECO:0000259" key="2">
    <source>
        <dbReference type="Pfam" id="PF00266"/>
    </source>
</evidence>
<keyword evidence="3" id="KW-0032">Aminotransferase</keyword>
<dbReference type="Gene3D" id="3.40.640.10">
    <property type="entry name" value="Type I PLP-dependent aspartate aminotransferase-like (Major domain)"/>
    <property type="match status" value="1"/>
</dbReference>
<dbReference type="InterPro" id="IPR015421">
    <property type="entry name" value="PyrdxlP-dep_Trfase_major"/>
</dbReference>
<protein>
    <submittedName>
        <fullName evidence="3">Aminotransferase class V-fold PLP-dependent enzyme</fullName>
    </submittedName>
</protein>
<dbReference type="Pfam" id="PF00266">
    <property type="entry name" value="Aminotran_5"/>
    <property type="match status" value="1"/>
</dbReference>
<dbReference type="EMBL" id="JAAGVY010000005">
    <property type="protein sequence ID" value="NEN22789.1"/>
    <property type="molecule type" value="Genomic_DNA"/>
</dbReference>
<reference evidence="3 4" key="1">
    <citation type="submission" date="2020-02" db="EMBL/GenBank/DDBJ databases">
        <title>Out from the shadows clarifying the taxonomy of the family Cryomorphaceae and related taxa by utilizing the GTDB taxonomic framework.</title>
        <authorList>
            <person name="Bowman J.P."/>
        </authorList>
    </citation>
    <scope>NUCLEOTIDE SEQUENCE [LARGE SCALE GENOMIC DNA]</scope>
    <source>
        <strain evidence="3 4">QSSC 1-22</strain>
    </source>
</reference>
<evidence type="ECO:0000313" key="4">
    <source>
        <dbReference type="Proteomes" id="UP000486602"/>
    </source>
</evidence>
<dbReference type="RefSeq" id="WP_163283513.1">
    <property type="nucleotide sequence ID" value="NZ_JAAGVY010000005.1"/>
</dbReference>
<dbReference type="GO" id="GO:0008483">
    <property type="term" value="F:transaminase activity"/>
    <property type="evidence" value="ECO:0007669"/>
    <property type="project" value="UniProtKB-KW"/>
</dbReference>
<dbReference type="PANTHER" id="PTHR43586">
    <property type="entry name" value="CYSTEINE DESULFURASE"/>
    <property type="match status" value="1"/>
</dbReference>
<dbReference type="SUPFAM" id="SSF53383">
    <property type="entry name" value="PLP-dependent transferases"/>
    <property type="match status" value="1"/>
</dbReference>
<dbReference type="InterPro" id="IPR015422">
    <property type="entry name" value="PyrdxlP-dep_Trfase_small"/>
</dbReference>
<accession>A0A7K3WMC0</accession>
<dbReference type="Proteomes" id="UP000486602">
    <property type="component" value="Unassembled WGS sequence"/>
</dbReference>
<organism evidence="3 4">
    <name type="scientific">Cryomorpha ignava</name>
    <dbReference type="NCBI Taxonomy" id="101383"/>
    <lineage>
        <taxon>Bacteria</taxon>
        <taxon>Pseudomonadati</taxon>
        <taxon>Bacteroidota</taxon>
        <taxon>Flavobacteriia</taxon>
        <taxon>Flavobacteriales</taxon>
        <taxon>Cryomorphaceae</taxon>
        <taxon>Cryomorpha</taxon>
    </lineage>
</organism>
<comment type="caution">
    <text evidence="3">The sequence shown here is derived from an EMBL/GenBank/DDBJ whole genome shotgun (WGS) entry which is preliminary data.</text>
</comment>
<keyword evidence="4" id="KW-1185">Reference proteome</keyword>
<keyword evidence="3" id="KW-0808">Transferase</keyword>
<dbReference type="InterPro" id="IPR000192">
    <property type="entry name" value="Aminotrans_V_dom"/>
</dbReference>
<gene>
    <name evidence="3" type="ORF">G3O08_04650</name>
</gene>
<sequence>MKSAVTYTSILEYRKACFEKLTNKSSHHGTLILDRYARWNNDLEAYFAPFRENIIGINHCIETPFHKSQKLVYADWTASGRLYSKIEDKLKSELYPLVANTHTDTNHTGMTMTYAYHKAQKIIKAHVGASANDVIICCGSGMTGAVNKFQRILGLRLHESFKDKITLSEADTPVIFVTHMEHHSNQTSWLETIGDVVVVAPDERGLVCPEKFEKLLKTYTTRKTKIAAITSCSNVTGIVTPFMKIAKIMHRAGGLCFADFACSAPYIDINMHEDDEAGAYLDAIYFSPHKFLGGPGTAGVLIFNKKLYKNAVPDNPGGGTVDWTNPWGGHKFVDDIEAREDGGTPAFLQTIRIAMCCNLKTAMGVDKMEAREAEILQIIWHTLDVIPNLHVLADNHRDRLGIISFYIDDLHYNLGVKMLNDRYGIQTRGGCSCAGSYGHFLLNVTEEYSNEITTMISSGDCSSKPGWIRLSIHPTHTNEEIFYICSAIKELAEYFPKWKADYDCDYRIGSIKSKNQDTTLDMQSAVDGCFLISD</sequence>